<feature type="compositionally biased region" description="Low complexity" evidence="1">
    <location>
        <begin position="1"/>
        <end position="32"/>
    </location>
</feature>
<dbReference type="InterPro" id="IPR012347">
    <property type="entry name" value="Ferritin-like"/>
</dbReference>
<organism evidence="3 4">
    <name type="scientific">Dactylosporangium matsuzakiense</name>
    <dbReference type="NCBI Taxonomy" id="53360"/>
    <lineage>
        <taxon>Bacteria</taxon>
        <taxon>Bacillati</taxon>
        <taxon>Actinomycetota</taxon>
        <taxon>Actinomycetes</taxon>
        <taxon>Micromonosporales</taxon>
        <taxon>Micromonosporaceae</taxon>
        <taxon>Dactylosporangium</taxon>
    </lineage>
</organism>
<dbReference type="AlphaFoldDB" id="A0A9W6KQD9"/>
<protein>
    <recommendedName>
        <fullName evidence="2">DUF4142 domain-containing protein</fullName>
    </recommendedName>
</protein>
<comment type="caution">
    <text evidence="3">The sequence shown here is derived from an EMBL/GenBank/DDBJ whole genome shotgun (WGS) entry which is preliminary data.</text>
</comment>
<dbReference type="Pfam" id="PF13628">
    <property type="entry name" value="DUF4142"/>
    <property type="match status" value="1"/>
</dbReference>
<reference evidence="3" key="2">
    <citation type="submission" date="2023-01" db="EMBL/GenBank/DDBJ databases">
        <authorList>
            <person name="Sun Q."/>
            <person name="Evtushenko L."/>
        </authorList>
    </citation>
    <scope>NUCLEOTIDE SEQUENCE</scope>
    <source>
        <strain evidence="3">VKM Ac-1321</strain>
    </source>
</reference>
<dbReference type="InterPro" id="IPR025419">
    <property type="entry name" value="DUF4142"/>
</dbReference>
<dbReference type="PANTHER" id="PTHR38593">
    <property type="entry name" value="BLR2558 PROTEIN"/>
    <property type="match status" value="1"/>
</dbReference>
<feature type="region of interest" description="Disordered" evidence="1">
    <location>
        <begin position="1"/>
        <end position="33"/>
    </location>
</feature>
<evidence type="ECO:0000313" key="4">
    <source>
        <dbReference type="Proteomes" id="UP001143480"/>
    </source>
</evidence>
<dbReference type="Gene3D" id="1.20.1260.10">
    <property type="match status" value="1"/>
</dbReference>
<dbReference type="Proteomes" id="UP001143480">
    <property type="component" value="Unassembled WGS sequence"/>
</dbReference>
<gene>
    <name evidence="3" type="ORF">GCM10017581_062670</name>
</gene>
<dbReference type="PANTHER" id="PTHR38593:SF1">
    <property type="entry name" value="BLR2558 PROTEIN"/>
    <property type="match status" value="1"/>
</dbReference>
<proteinExistence type="predicted"/>
<feature type="domain" description="DUF4142" evidence="2">
    <location>
        <begin position="38"/>
        <end position="170"/>
    </location>
</feature>
<sequence>MPTDMPVPTDTATPAPTDSPSDTPAPTDTAASGPLSAQDSAFVLAAGYGGNFEVAAGSLAKARGYSAGVRDFGAKMISDHNRAGTKLSILAKSLGTSTPDLPDSAQQNIINAWSRLEGLLFDCAYVPAEYLDHLGAVALFENEAAHGDNPDLVRFARETLPTLQEHKRMITSALSALDCNG</sequence>
<evidence type="ECO:0000256" key="1">
    <source>
        <dbReference type="SAM" id="MobiDB-lite"/>
    </source>
</evidence>
<evidence type="ECO:0000259" key="2">
    <source>
        <dbReference type="Pfam" id="PF13628"/>
    </source>
</evidence>
<keyword evidence="4" id="KW-1185">Reference proteome</keyword>
<name>A0A9W6KQD9_9ACTN</name>
<dbReference type="EMBL" id="BSFP01000046">
    <property type="protein sequence ID" value="GLL04520.1"/>
    <property type="molecule type" value="Genomic_DNA"/>
</dbReference>
<accession>A0A9W6KQD9</accession>
<evidence type="ECO:0000313" key="3">
    <source>
        <dbReference type="EMBL" id="GLL04520.1"/>
    </source>
</evidence>
<reference evidence="3" key="1">
    <citation type="journal article" date="2014" name="Int. J. Syst. Evol. Microbiol.">
        <title>Complete genome sequence of Corynebacterium casei LMG S-19264T (=DSM 44701T), isolated from a smear-ripened cheese.</title>
        <authorList>
            <consortium name="US DOE Joint Genome Institute (JGI-PGF)"/>
            <person name="Walter F."/>
            <person name="Albersmeier A."/>
            <person name="Kalinowski J."/>
            <person name="Ruckert C."/>
        </authorList>
    </citation>
    <scope>NUCLEOTIDE SEQUENCE</scope>
    <source>
        <strain evidence="3">VKM Ac-1321</strain>
    </source>
</reference>